<dbReference type="GO" id="GO:0016705">
    <property type="term" value="F:oxidoreductase activity, acting on paired donors, with incorporation or reduction of molecular oxygen"/>
    <property type="evidence" value="ECO:0007669"/>
    <property type="project" value="InterPro"/>
</dbReference>
<dbReference type="PRINTS" id="PR00465">
    <property type="entry name" value="EP450IV"/>
</dbReference>
<dbReference type="OrthoDB" id="1844152at2759"/>
<keyword evidence="10" id="KW-1185">Reference proteome</keyword>
<evidence type="ECO:0000256" key="5">
    <source>
        <dbReference type="ARBA" id="ARBA00023004"/>
    </source>
</evidence>
<protein>
    <recommendedName>
        <fullName evidence="11">Cytochrome P450</fullName>
    </recommendedName>
</protein>
<feature type="binding site" description="axial binding residue" evidence="7">
    <location>
        <position position="458"/>
    </location>
    <ligand>
        <name>heme</name>
        <dbReference type="ChEBI" id="CHEBI:30413"/>
    </ligand>
    <ligandPart>
        <name>Fe</name>
        <dbReference type="ChEBI" id="CHEBI:18248"/>
    </ligandPart>
</feature>
<dbReference type="AlphaFoldDB" id="A0A9N9Z289"/>
<sequence length="515" mass="58555">MSIPLRNILQQEALSVVLDRPWISAGILIPVLILLIDYLNYYRLRRRLGDIPVVGDASYLWRRLRWTETDASFHKVFQKGYDTFSKKAKPFAFWGQNEDFVIILPPGSCEDVKNVGPEKLSFLQAVEDSYHFNLHTNILGRSHVDAVRQSVNKNMSMSPGLAANEPFAAFLTIWHLVNIVSANYLVGPEFSDNAEYLQAIEYYCITVPAFIYGYFWVPAPLRRLYWYLSPLGFKIRACKAKLKAFVAPKIRQVIKTWQEEGQVSGSYTLMGAMLELKAQRGQIKQDPKAMTKAELERQIDIFSDEMIFTGFDSAGPVACMVTQLVFEAMRDKDLTRALRDEIEAALAANNGEWNTQVLTSVPKLDSFTRESLRVNGPTLLSVSRTVMEPMELKSGLRLKRGNIISNASWLIHNDEDHYKKAHEFDPYRFYDEKTNKVTTKVTTASSSFLGYGYGAQMCPGRHLGIRMSQILFAKLLMQYDGDFEDVKAGKPPNIVTSGQVLPPYHTKVIMKQRKA</sequence>
<keyword evidence="6" id="KW-0503">Monooxygenase</keyword>
<comment type="caution">
    <text evidence="9">The sequence shown here is derived from an EMBL/GenBank/DDBJ whole genome shotgun (WGS) entry which is preliminary data.</text>
</comment>
<keyword evidence="8" id="KW-1133">Transmembrane helix</keyword>
<dbReference type="PANTHER" id="PTHR46206">
    <property type="entry name" value="CYTOCHROME P450"/>
    <property type="match status" value="1"/>
</dbReference>
<dbReference type="GO" id="GO:0005506">
    <property type="term" value="F:iron ion binding"/>
    <property type="evidence" value="ECO:0007669"/>
    <property type="project" value="InterPro"/>
</dbReference>
<evidence type="ECO:0000256" key="2">
    <source>
        <dbReference type="ARBA" id="ARBA00010617"/>
    </source>
</evidence>
<dbReference type="CDD" id="cd11041">
    <property type="entry name" value="CYP503A1-like"/>
    <property type="match status" value="1"/>
</dbReference>
<dbReference type="EMBL" id="CABFOC020000031">
    <property type="protein sequence ID" value="CAH0047608.1"/>
    <property type="molecule type" value="Genomic_DNA"/>
</dbReference>
<reference evidence="10" key="1">
    <citation type="submission" date="2019-06" db="EMBL/GenBank/DDBJ databases">
        <authorList>
            <person name="Broberg M."/>
        </authorList>
    </citation>
    <scope>NUCLEOTIDE SEQUENCE [LARGE SCALE GENOMIC DNA]</scope>
</reference>
<organism evidence="9 10">
    <name type="scientific">Clonostachys solani</name>
    <dbReference type="NCBI Taxonomy" id="160281"/>
    <lineage>
        <taxon>Eukaryota</taxon>
        <taxon>Fungi</taxon>
        <taxon>Dikarya</taxon>
        <taxon>Ascomycota</taxon>
        <taxon>Pezizomycotina</taxon>
        <taxon>Sordariomycetes</taxon>
        <taxon>Hypocreomycetidae</taxon>
        <taxon>Hypocreales</taxon>
        <taxon>Bionectriaceae</taxon>
        <taxon>Clonostachys</taxon>
    </lineage>
</organism>
<dbReference type="InterPro" id="IPR002403">
    <property type="entry name" value="Cyt_P450_E_grp-IV"/>
</dbReference>
<feature type="transmembrane region" description="Helical" evidence="8">
    <location>
        <begin position="20"/>
        <end position="39"/>
    </location>
</feature>
<keyword evidence="7" id="KW-0349">Heme</keyword>
<evidence type="ECO:0008006" key="11">
    <source>
        <dbReference type="Google" id="ProtNLM"/>
    </source>
</evidence>
<keyword evidence="3 7" id="KW-0479">Metal-binding</keyword>
<evidence type="ECO:0000256" key="8">
    <source>
        <dbReference type="SAM" id="Phobius"/>
    </source>
</evidence>
<dbReference type="InterPro" id="IPR036396">
    <property type="entry name" value="Cyt_P450_sf"/>
</dbReference>
<accession>A0A9N9Z289</accession>
<reference evidence="9 10" key="2">
    <citation type="submission" date="2021-10" db="EMBL/GenBank/DDBJ databases">
        <authorList>
            <person name="Piombo E."/>
        </authorList>
    </citation>
    <scope>NUCLEOTIDE SEQUENCE [LARGE SCALE GENOMIC DNA]</scope>
</reference>
<evidence type="ECO:0000313" key="9">
    <source>
        <dbReference type="EMBL" id="CAH0047608.1"/>
    </source>
</evidence>
<dbReference type="InterPro" id="IPR001128">
    <property type="entry name" value="Cyt_P450"/>
</dbReference>
<dbReference type="GO" id="GO:0004497">
    <property type="term" value="F:monooxygenase activity"/>
    <property type="evidence" value="ECO:0007669"/>
    <property type="project" value="UniProtKB-KW"/>
</dbReference>
<keyword evidence="8" id="KW-0472">Membrane</keyword>
<evidence type="ECO:0000256" key="7">
    <source>
        <dbReference type="PIRSR" id="PIRSR602403-1"/>
    </source>
</evidence>
<dbReference type="GO" id="GO:0020037">
    <property type="term" value="F:heme binding"/>
    <property type="evidence" value="ECO:0007669"/>
    <property type="project" value="InterPro"/>
</dbReference>
<keyword evidence="8" id="KW-0812">Transmembrane</keyword>
<feature type="transmembrane region" description="Helical" evidence="8">
    <location>
        <begin position="167"/>
        <end position="187"/>
    </location>
</feature>
<evidence type="ECO:0000313" key="10">
    <source>
        <dbReference type="Proteomes" id="UP000775872"/>
    </source>
</evidence>
<keyword evidence="4" id="KW-0560">Oxidoreductase</keyword>
<dbReference type="PANTHER" id="PTHR46206:SF4">
    <property type="entry name" value="P450, PUTATIVE (EUROFUNG)-RELATED"/>
    <property type="match status" value="1"/>
</dbReference>
<comment type="similarity">
    <text evidence="2">Belongs to the cytochrome P450 family.</text>
</comment>
<feature type="transmembrane region" description="Helical" evidence="8">
    <location>
        <begin position="199"/>
        <end position="217"/>
    </location>
</feature>
<name>A0A9N9Z289_9HYPO</name>
<dbReference type="Gene3D" id="1.10.630.10">
    <property type="entry name" value="Cytochrome P450"/>
    <property type="match status" value="1"/>
</dbReference>
<evidence type="ECO:0000256" key="1">
    <source>
        <dbReference type="ARBA" id="ARBA00001971"/>
    </source>
</evidence>
<evidence type="ECO:0000256" key="6">
    <source>
        <dbReference type="ARBA" id="ARBA00023033"/>
    </source>
</evidence>
<gene>
    <name evidence="9" type="ORF">CSOL1703_00013623</name>
</gene>
<dbReference type="SUPFAM" id="SSF48264">
    <property type="entry name" value="Cytochrome P450"/>
    <property type="match status" value="1"/>
</dbReference>
<evidence type="ECO:0000256" key="3">
    <source>
        <dbReference type="ARBA" id="ARBA00022723"/>
    </source>
</evidence>
<comment type="cofactor">
    <cofactor evidence="1 7">
        <name>heme</name>
        <dbReference type="ChEBI" id="CHEBI:30413"/>
    </cofactor>
</comment>
<dbReference type="Proteomes" id="UP000775872">
    <property type="component" value="Unassembled WGS sequence"/>
</dbReference>
<keyword evidence="5 7" id="KW-0408">Iron</keyword>
<dbReference type="Pfam" id="PF00067">
    <property type="entry name" value="p450"/>
    <property type="match status" value="1"/>
</dbReference>
<evidence type="ECO:0000256" key="4">
    <source>
        <dbReference type="ARBA" id="ARBA00023002"/>
    </source>
</evidence>
<proteinExistence type="inferred from homology"/>